<evidence type="ECO:0000256" key="2">
    <source>
        <dbReference type="ARBA" id="ARBA00023002"/>
    </source>
</evidence>
<dbReference type="InterPro" id="IPR011032">
    <property type="entry name" value="GroES-like_sf"/>
</dbReference>
<dbReference type="Pfam" id="PF00107">
    <property type="entry name" value="ADH_zinc_N"/>
    <property type="match status" value="1"/>
</dbReference>
<dbReference type="InterPro" id="IPR013149">
    <property type="entry name" value="ADH-like_C"/>
</dbReference>
<dbReference type="InterPro" id="IPR014189">
    <property type="entry name" value="Quinone_OxRdtase_PIG3"/>
</dbReference>
<dbReference type="SUPFAM" id="SSF50129">
    <property type="entry name" value="GroES-like"/>
    <property type="match status" value="1"/>
</dbReference>
<keyword evidence="2" id="KW-0560">Oxidoreductase</keyword>
<dbReference type="SMART" id="SM00829">
    <property type="entry name" value="PKS_ER"/>
    <property type="match status" value="1"/>
</dbReference>
<evidence type="ECO:0000259" key="3">
    <source>
        <dbReference type="SMART" id="SM00829"/>
    </source>
</evidence>
<dbReference type="Gene3D" id="3.40.50.720">
    <property type="entry name" value="NAD(P)-binding Rossmann-like Domain"/>
    <property type="match status" value="1"/>
</dbReference>
<dbReference type="AlphaFoldDB" id="G7UPD6"/>
<dbReference type="PANTHER" id="PTHR48106">
    <property type="entry name" value="QUINONE OXIDOREDUCTASE PIG3-RELATED"/>
    <property type="match status" value="1"/>
</dbReference>
<reference evidence="4 5" key="1">
    <citation type="journal article" date="2012" name="J. Bacteriol.">
        <title>Complete Genome Sequence of the BTEX-Degrading Bacterium Pseudoxanthomonas spadix BD-a59.</title>
        <authorList>
            <person name="Lee S.H."/>
            <person name="Jin H.M."/>
            <person name="Lee H.J."/>
            <person name="Kim J.M."/>
            <person name="Jeon C.O."/>
        </authorList>
    </citation>
    <scope>NUCLEOTIDE SEQUENCE [LARGE SCALE GENOMIC DNA]</scope>
    <source>
        <strain evidence="4 5">BD-a59</strain>
    </source>
</reference>
<dbReference type="Pfam" id="PF08240">
    <property type="entry name" value="ADH_N"/>
    <property type="match status" value="1"/>
</dbReference>
<feature type="domain" description="Enoyl reductase (ER)" evidence="3">
    <location>
        <begin position="16"/>
        <end position="323"/>
    </location>
</feature>
<dbReference type="CDD" id="cd05276">
    <property type="entry name" value="p53_inducible_oxidoreductase"/>
    <property type="match status" value="1"/>
</dbReference>
<evidence type="ECO:0000313" key="5">
    <source>
        <dbReference type="Proteomes" id="UP000005870"/>
    </source>
</evidence>
<proteinExistence type="predicted"/>
<dbReference type="InterPro" id="IPR020843">
    <property type="entry name" value="ER"/>
</dbReference>
<dbReference type="Proteomes" id="UP000005870">
    <property type="component" value="Chromosome"/>
</dbReference>
<evidence type="ECO:0000256" key="1">
    <source>
        <dbReference type="ARBA" id="ARBA00022857"/>
    </source>
</evidence>
<dbReference type="PANTHER" id="PTHR48106:SF8">
    <property type="entry name" value="OS02G0805600 PROTEIN"/>
    <property type="match status" value="1"/>
</dbReference>
<dbReference type="HOGENOM" id="CLU_026673_3_4_6"/>
<dbReference type="InterPro" id="IPR013154">
    <property type="entry name" value="ADH-like_N"/>
</dbReference>
<sequence length="326" mass="33968">MDQQTMTAIAIGGGKGAADALHPVQVPRPVPAAGQVLIRVRAAGVNRPDLLQRQGLYPPPPGAPDTLGLEVAGEIVHGGGRWQPGDRVCALLGGGGYAQYVAVDARHVLPVPDGWDFIQAAALPETAFTVFANLFEHGQLKAGERLLLHGATSGIGVMAIQMAKAAGAQVLATARAADKAAQARSLGADVAVDTSCESFVEAARAAGGVDVALDMVGASVFADTLSVLNLRGRIVYIAALGGGMLEVPVFELMRRQAVLTGSTLRTRSADEKARLAAQVEQRVWPWIATGQVRAVVDRRFPLEQAGQAHAYLEAGHHLGKVVLEVA</sequence>
<dbReference type="InterPro" id="IPR036291">
    <property type="entry name" value="NAD(P)-bd_dom_sf"/>
</dbReference>
<dbReference type="NCBIfam" id="TIGR02824">
    <property type="entry name" value="quinone_pig3"/>
    <property type="match status" value="1"/>
</dbReference>
<dbReference type="RefSeq" id="WP_014159733.1">
    <property type="nucleotide sequence ID" value="NC_016147.2"/>
</dbReference>
<dbReference type="EMBL" id="CP003093">
    <property type="protein sequence ID" value="AER55556.1"/>
    <property type="molecule type" value="Genomic_DNA"/>
</dbReference>
<name>G7UPD6_PSEUP</name>
<dbReference type="eggNOG" id="COG0604">
    <property type="taxonomic scope" value="Bacteria"/>
</dbReference>
<evidence type="ECO:0000313" key="4">
    <source>
        <dbReference type="EMBL" id="AER55556.1"/>
    </source>
</evidence>
<dbReference type="GO" id="GO:0016651">
    <property type="term" value="F:oxidoreductase activity, acting on NAD(P)H"/>
    <property type="evidence" value="ECO:0007669"/>
    <property type="project" value="TreeGrafter"/>
</dbReference>
<dbReference type="GO" id="GO:0070402">
    <property type="term" value="F:NADPH binding"/>
    <property type="evidence" value="ECO:0007669"/>
    <property type="project" value="TreeGrafter"/>
</dbReference>
<accession>G7UPD6</accession>
<dbReference type="STRING" id="1045855.DSC_04515"/>
<protein>
    <submittedName>
        <fullName evidence="4">Quinone reductase</fullName>
    </submittedName>
</protein>
<dbReference type="Gene3D" id="3.90.180.10">
    <property type="entry name" value="Medium-chain alcohol dehydrogenases, catalytic domain"/>
    <property type="match status" value="1"/>
</dbReference>
<dbReference type="OrthoDB" id="9780520at2"/>
<organism evidence="4 5">
    <name type="scientific">Pseudoxanthomonas spadix (strain BD-a59)</name>
    <dbReference type="NCBI Taxonomy" id="1045855"/>
    <lineage>
        <taxon>Bacteria</taxon>
        <taxon>Pseudomonadati</taxon>
        <taxon>Pseudomonadota</taxon>
        <taxon>Gammaproteobacteria</taxon>
        <taxon>Lysobacterales</taxon>
        <taxon>Lysobacteraceae</taxon>
        <taxon>Pseudoxanthomonas</taxon>
    </lineage>
</organism>
<dbReference type="KEGG" id="psd:DSC_04515"/>
<keyword evidence="1" id="KW-0521">NADP</keyword>
<keyword evidence="5" id="KW-1185">Reference proteome</keyword>
<gene>
    <name evidence="4" type="ordered locus">DSC_04515</name>
</gene>
<dbReference type="SUPFAM" id="SSF51735">
    <property type="entry name" value="NAD(P)-binding Rossmann-fold domains"/>
    <property type="match status" value="1"/>
</dbReference>